<evidence type="ECO:0000313" key="21">
    <source>
        <dbReference type="RefSeq" id="XP_030070587.1"/>
    </source>
</evidence>
<dbReference type="OrthoDB" id="512473at2759"/>
<dbReference type="Proteomes" id="UP000515156">
    <property type="component" value="Chromosome 9"/>
</dbReference>
<dbReference type="InterPro" id="IPR049039">
    <property type="entry name" value="RMD1-3_a_helical_rpt"/>
</dbReference>
<keyword evidence="7 18" id="KW-1133">Transmembrane helix</keyword>
<evidence type="ECO:0000256" key="16">
    <source>
        <dbReference type="ARBA" id="ARBA00041960"/>
    </source>
</evidence>
<organism evidence="19 22">
    <name type="scientific">Microcaecilia unicolor</name>
    <dbReference type="NCBI Taxonomy" id="1415580"/>
    <lineage>
        <taxon>Eukaryota</taxon>
        <taxon>Metazoa</taxon>
        <taxon>Chordata</taxon>
        <taxon>Craniata</taxon>
        <taxon>Vertebrata</taxon>
        <taxon>Euteleostomi</taxon>
        <taxon>Amphibia</taxon>
        <taxon>Gymnophiona</taxon>
        <taxon>Siphonopidae</taxon>
        <taxon>Microcaecilia</taxon>
    </lineage>
</organism>
<evidence type="ECO:0000256" key="13">
    <source>
        <dbReference type="ARBA" id="ARBA00038360"/>
    </source>
</evidence>
<evidence type="ECO:0000256" key="2">
    <source>
        <dbReference type="ARBA" id="ARBA00004572"/>
    </source>
</evidence>
<sequence>MSKLQILGFGLALGAATGIGLLYVFYKQPWNRKEKKGKRRTGNGYQTQNSVGHLECTQAVQNLHQVSCERPGLNEADGIIRASASSDNQELESQYNLGRILHDISELKLQVESLRTTLHGLAAEIVGEVKCHLEESQKVPRRKRHLLSRERSESTGSSSIYFSATSGLTQTDAESEGGYTTANAESDYDQQSYKESEEEDEISSETVKLARRDSLDLGIEDEGTLAFDLVAEEEFANLLRQTDQLHEGDRKEKLVGFQLVLSNKLLYGDRPDFLWRLARAYSDMCEIAEDADEKKSYALEGKEVAEAVVQKCDQTAECHQWFAILCGQLSDHESIQKRIQTGYVFKEHIEKAISLKPDDAKSYYLLGRWCYQIANLGWLERKTASALYETPPTATIYDALQNFLKAEQLSPGFSMATRVYLAKCYSSLGNQTAAAKWLNLASELPVRSNEDSECQRELEEMLAELSK</sequence>
<evidence type="ECO:0000256" key="10">
    <source>
        <dbReference type="ARBA" id="ARBA00023136"/>
    </source>
</evidence>
<dbReference type="CTD" id="55177"/>
<evidence type="ECO:0000256" key="17">
    <source>
        <dbReference type="SAM" id="MobiDB-lite"/>
    </source>
</evidence>
<dbReference type="Gene3D" id="1.25.40.10">
    <property type="entry name" value="Tetratricopeptide repeat domain"/>
    <property type="match status" value="1"/>
</dbReference>
<dbReference type="RefSeq" id="XP_030070586.1">
    <property type="nucleotide sequence ID" value="XM_030214726.1"/>
</dbReference>
<dbReference type="Pfam" id="PF21033">
    <property type="entry name" value="RMD1-3"/>
    <property type="match status" value="1"/>
</dbReference>
<keyword evidence="11" id="KW-0206">Cytoskeleton</keyword>
<dbReference type="RefSeq" id="XP_030070589.1">
    <property type="nucleotide sequence ID" value="XM_030214729.1"/>
</dbReference>
<keyword evidence="9" id="KW-0496">Mitochondrion</keyword>
<dbReference type="RefSeq" id="XP_030070590.1">
    <property type="nucleotide sequence ID" value="XM_030214730.1"/>
</dbReference>
<dbReference type="GeneID" id="115477684"/>
<evidence type="ECO:0000256" key="11">
    <source>
        <dbReference type="ARBA" id="ARBA00023212"/>
    </source>
</evidence>
<name>A0A6P7Z050_9AMPH</name>
<dbReference type="PANTHER" id="PTHR16056:SF18">
    <property type="entry name" value="REGULATOR OF MICROTUBULE DYNAMICS PROTEIN 3"/>
    <property type="match status" value="1"/>
</dbReference>
<keyword evidence="5 18" id="KW-0812">Transmembrane</keyword>
<proteinExistence type="inferred from homology"/>
<keyword evidence="19" id="KW-1185">Reference proteome</keyword>
<dbReference type="GO" id="GO:0008017">
    <property type="term" value="F:microtubule binding"/>
    <property type="evidence" value="ECO:0007669"/>
    <property type="project" value="TreeGrafter"/>
</dbReference>
<evidence type="ECO:0000313" key="24">
    <source>
        <dbReference type="RefSeq" id="XP_030070590.1"/>
    </source>
</evidence>
<dbReference type="GO" id="GO:0005634">
    <property type="term" value="C:nucleus"/>
    <property type="evidence" value="ECO:0007669"/>
    <property type="project" value="UniProtKB-SubCell"/>
</dbReference>
<feature type="region of interest" description="Disordered" evidence="17">
    <location>
        <begin position="158"/>
        <end position="207"/>
    </location>
</feature>
<dbReference type="GO" id="GO:0005741">
    <property type="term" value="C:mitochondrial outer membrane"/>
    <property type="evidence" value="ECO:0007669"/>
    <property type="project" value="UniProtKB-SubCell"/>
</dbReference>
<keyword evidence="4" id="KW-0963">Cytoplasm</keyword>
<keyword evidence="6" id="KW-1000">Mitochondrion outer membrane</keyword>
<dbReference type="KEGG" id="muo:115477684"/>
<comment type="similarity">
    <text evidence="13">Belongs to the RMDN family.</text>
</comment>
<evidence type="ECO:0000256" key="5">
    <source>
        <dbReference type="ARBA" id="ARBA00022692"/>
    </source>
</evidence>
<feature type="compositionally biased region" description="Polar residues" evidence="17">
    <location>
        <begin position="160"/>
        <end position="193"/>
    </location>
</feature>
<dbReference type="RefSeq" id="XP_030070587.1">
    <property type="nucleotide sequence ID" value="XM_030214727.1"/>
</dbReference>
<comment type="subcellular location">
    <subcellularLocation>
        <location evidence="3">Cytoplasm</location>
        <location evidence="3">Cytoskeleton</location>
        <location evidence="3">Spindle pole</location>
    </subcellularLocation>
    <subcellularLocation>
        <location evidence="2">Mitochondrion outer membrane</location>
        <topology evidence="2">Single-pass membrane protein</topology>
    </subcellularLocation>
    <subcellularLocation>
        <location evidence="1">Nucleus</location>
    </subcellularLocation>
</comment>
<evidence type="ECO:0000313" key="22">
    <source>
        <dbReference type="RefSeq" id="XP_030070588.1"/>
    </source>
</evidence>
<evidence type="ECO:0000313" key="23">
    <source>
        <dbReference type="RefSeq" id="XP_030070589.1"/>
    </source>
</evidence>
<evidence type="ECO:0000256" key="8">
    <source>
        <dbReference type="ARBA" id="ARBA00023054"/>
    </source>
</evidence>
<reference evidence="20 21" key="1">
    <citation type="submission" date="2025-04" db="UniProtKB">
        <authorList>
            <consortium name="RefSeq"/>
        </authorList>
    </citation>
    <scope>IDENTIFICATION</scope>
</reference>
<evidence type="ECO:0000313" key="19">
    <source>
        <dbReference type="Proteomes" id="UP000515156"/>
    </source>
</evidence>
<dbReference type="InterPro" id="IPR011990">
    <property type="entry name" value="TPR-like_helical_dom_sf"/>
</dbReference>
<keyword evidence="8" id="KW-0175">Coiled coil</keyword>
<evidence type="ECO:0000256" key="12">
    <source>
        <dbReference type="ARBA" id="ARBA00023242"/>
    </source>
</evidence>
<evidence type="ECO:0000256" key="6">
    <source>
        <dbReference type="ARBA" id="ARBA00022787"/>
    </source>
</evidence>
<evidence type="ECO:0000256" key="7">
    <source>
        <dbReference type="ARBA" id="ARBA00022989"/>
    </source>
</evidence>
<evidence type="ECO:0000256" key="14">
    <source>
        <dbReference type="ARBA" id="ARBA00039962"/>
    </source>
</evidence>
<dbReference type="RefSeq" id="XP_030070588.1">
    <property type="nucleotide sequence ID" value="XM_030214728.1"/>
</dbReference>
<dbReference type="PANTHER" id="PTHR16056">
    <property type="entry name" value="REGULATOR OF MICROTUBULE DYNAMICS PROTEIN"/>
    <property type="match status" value="1"/>
</dbReference>
<evidence type="ECO:0000256" key="15">
    <source>
        <dbReference type="ARBA" id="ARBA00041608"/>
    </source>
</evidence>
<dbReference type="AlphaFoldDB" id="A0A6P7Z050"/>
<keyword evidence="12" id="KW-0539">Nucleus</keyword>
<keyword evidence="10 18" id="KW-0472">Membrane</keyword>
<evidence type="ECO:0000313" key="20">
    <source>
        <dbReference type="RefSeq" id="XP_030070586.1"/>
    </source>
</evidence>
<dbReference type="SUPFAM" id="SSF48452">
    <property type="entry name" value="TPR-like"/>
    <property type="match status" value="1"/>
</dbReference>
<evidence type="ECO:0000256" key="3">
    <source>
        <dbReference type="ARBA" id="ARBA00004647"/>
    </source>
</evidence>
<evidence type="ECO:0000256" key="4">
    <source>
        <dbReference type="ARBA" id="ARBA00022490"/>
    </source>
</evidence>
<accession>A0A6P7Z050</accession>
<evidence type="ECO:0000256" key="1">
    <source>
        <dbReference type="ARBA" id="ARBA00004123"/>
    </source>
</evidence>
<protein>
    <recommendedName>
        <fullName evidence="14">Regulator of microtubule dynamics protein 3</fullName>
    </recommendedName>
    <alternativeName>
        <fullName evidence="15">Protein FAM82A2</fullName>
    </alternativeName>
    <alternativeName>
        <fullName evidence="16">Protein FAM82C</fullName>
    </alternativeName>
</protein>
<dbReference type="GO" id="GO:0005876">
    <property type="term" value="C:spindle microtubule"/>
    <property type="evidence" value="ECO:0007669"/>
    <property type="project" value="TreeGrafter"/>
</dbReference>
<evidence type="ECO:0000256" key="9">
    <source>
        <dbReference type="ARBA" id="ARBA00023128"/>
    </source>
</evidence>
<gene>
    <name evidence="20 21 22 23 24" type="primary">RMDN3</name>
</gene>
<feature type="transmembrane region" description="Helical" evidence="18">
    <location>
        <begin position="6"/>
        <end position="26"/>
    </location>
</feature>
<dbReference type="GO" id="GO:0097431">
    <property type="term" value="C:mitotic spindle pole"/>
    <property type="evidence" value="ECO:0007669"/>
    <property type="project" value="TreeGrafter"/>
</dbReference>
<evidence type="ECO:0000256" key="18">
    <source>
        <dbReference type="SAM" id="Phobius"/>
    </source>
</evidence>